<dbReference type="PANTHER" id="PTHR32552">
    <property type="entry name" value="FERRICHROME IRON RECEPTOR-RELATED"/>
    <property type="match status" value="1"/>
</dbReference>
<dbReference type="RefSeq" id="WP_161826187.1">
    <property type="nucleotide sequence ID" value="NZ_WVIC01000031.1"/>
</dbReference>
<keyword evidence="4 13" id="KW-1134">Transmembrane beta strand</keyword>
<keyword evidence="8" id="KW-0408">Iron</keyword>
<keyword evidence="9" id="KW-0406">Ion transport</keyword>
<dbReference type="InterPro" id="IPR037066">
    <property type="entry name" value="Plug_dom_sf"/>
</dbReference>
<evidence type="ECO:0000256" key="4">
    <source>
        <dbReference type="ARBA" id="ARBA00022452"/>
    </source>
</evidence>
<comment type="caution">
    <text evidence="18">The sequence shown here is derived from an EMBL/GenBank/DDBJ whole genome shotgun (WGS) entry which is preliminary data.</text>
</comment>
<keyword evidence="10 14" id="KW-0798">TonB box</keyword>
<dbReference type="InterPro" id="IPR039426">
    <property type="entry name" value="TonB-dep_rcpt-like"/>
</dbReference>
<dbReference type="EMBL" id="WVIC01000031">
    <property type="protein sequence ID" value="NCJ07709.1"/>
    <property type="molecule type" value="Genomic_DNA"/>
</dbReference>
<name>A0A8K1ZYW4_9CYAN</name>
<evidence type="ECO:0000256" key="7">
    <source>
        <dbReference type="ARBA" id="ARBA00022729"/>
    </source>
</evidence>
<dbReference type="InterPro" id="IPR036942">
    <property type="entry name" value="Beta-barrel_TonB_sf"/>
</dbReference>
<protein>
    <submittedName>
        <fullName evidence="18">TonB-dependent siderophore receptor</fullName>
    </submittedName>
</protein>
<evidence type="ECO:0000256" key="1">
    <source>
        <dbReference type="ARBA" id="ARBA00004571"/>
    </source>
</evidence>
<keyword evidence="19" id="KW-1185">Reference proteome</keyword>
<keyword evidence="11 13" id="KW-0472">Membrane</keyword>
<keyword evidence="12 13" id="KW-0998">Cell outer membrane</keyword>
<evidence type="ECO:0000256" key="2">
    <source>
        <dbReference type="ARBA" id="ARBA00009810"/>
    </source>
</evidence>
<dbReference type="FunFam" id="2.170.130.10:FF:000001">
    <property type="entry name" value="Catecholate siderophore TonB-dependent receptor"/>
    <property type="match status" value="1"/>
</dbReference>
<dbReference type="PANTHER" id="PTHR32552:SF68">
    <property type="entry name" value="FERRICHROME OUTER MEMBRANE TRANSPORTER_PHAGE RECEPTOR"/>
    <property type="match status" value="1"/>
</dbReference>
<gene>
    <name evidence="18" type="ORF">GS597_14555</name>
</gene>
<evidence type="ECO:0000259" key="17">
    <source>
        <dbReference type="Pfam" id="PF11741"/>
    </source>
</evidence>
<dbReference type="GO" id="GO:0015891">
    <property type="term" value="P:siderophore transport"/>
    <property type="evidence" value="ECO:0007669"/>
    <property type="project" value="InterPro"/>
</dbReference>
<evidence type="ECO:0000259" key="15">
    <source>
        <dbReference type="Pfam" id="PF00593"/>
    </source>
</evidence>
<dbReference type="CDD" id="cd01347">
    <property type="entry name" value="ligand_gated_channel"/>
    <property type="match status" value="1"/>
</dbReference>
<dbReference type="Proteomes" id="UP000607397">
    <property type="component" value="Unassembled WGS sequence"/>
</dbReference>
<keyword evidence="18" id="KW-0675">Receptor</keyword>
<evidence type="ECO:0000256" key="8">
    <source>
        <dbReference type="ARBA" id="ARBA00023004"/>
    </source>
</evidence>
<feature type="domain" description="TonB-dependent receptor-like beta-barrel" evidence="15">
    <location>
        <begin position="380"/>
        <end position="813"/>
    </location>
</feature>
<dbReference type="GO" id="GO:0038023">
    <property type="term" value="F:signaling receptor activity"/>
    <property type="evidence" value="ECO:0007669"/>
    <property type="project" value="InterPro"/>
</dbReference>
<dbReference type="GO" id="GO:0009279">
    <property type="term" value="C:cell outer membrane"/>
    <property type="evidence" value="ECO:0007669"/>
    <property type="project" value="UniProtKB-SubCell"/>
</dbReference>
<keyword evidence="6 13" id="KW-0812">Transmembrane</keyword>
<sequence>MTQKRMGWGLLAGVVGMITVIEPLLVRANDDAPVLNSNDSFAGDLDSVATTVEEWLAQIAQARVQITGVQLDISESGLQVVLETAGELLTPTTRLLGNALIAEFPNAVLSLPEGDEFSQANPTEGIALVTVSNLPGDQVRVAITGTEAPPMATVSPGVQGLIFSVVPGTATAEADEEAIQVVVTGEQDEGYNPSSASTATRTDTPLRDIPQAIQVIPRQVIEDQGITRIEDALRNAVGVSQQVDRRSPAGSFAIRGFRSNGLRNGFEFIQSGQGRQTAIQLPNTIERVEVLRGPDSVLYGAGEPGGTVNYVTKQPLSEPYYGADFTVGQFSFYQPSLDLSGPLREDRSLLYRLTATYQNFGSFLDFVNGEAVSIAPIISYQISENTRLGFEYEYAYYSQTSNSGLPLDSVIFDLPRSRNYDFSNRPRNGENHALIFSLEHVLNESIRLKSAFRANFFNANDRSLGLFDFDANTNEIFLGYREGKDRRNTYSLQNSLTAQFNTGSVQHKLLFGVDWITGKSADSVTEFGTLTLNAFNPNFNQPFQFDQDFFFEREINTTEVGIYLQDQITLLSNLKLLIGGRYDFLTYNEEGFELFEGERTDFSASFSEQAFSPRVGIVYQPIEPISLYASYNQSFSPNNALTRNGDIIKPERGNQYEVGIRAEFGNLSANLAAYQITKTNVLRTDPNDPDFQIPIGEVRSRGLEFDIGGEILPGWNIIATAFLNDAVVTVGDESSPEGNTLINAPRHGVSLWSTYEIQQGSFQGFGLGTGLFYVGNRETQIPNNFVLPSYVRTDAVLFYRRDNWNVQLNFRNLFNTRYFEGNAGQLTTAGEPFTVQGKVSVQF</sequence>
<organism evidence="18 19">
    <name type="scientific">Petrachloros mirabilis ULC683</name>
    <dbReference type="NCBI Taxonomy" id="2781853"/>
    <lineage>
        <taxon>Bacteria</taxon>
        <taxon>Bacillati</taxon>
        <taxon>Cyanobacteriota</taxon>
        <taxon>Cyanophyceae</taxon>
        <taxon>Synechococcales</taxon>
        <taxon>Petrachlorosaceae</taxon>
        <taxon>Petrachloros</taxon>
        <taxon>Petrachloros mirabilis</taxon>
    </lineage>
</organism>
<evidence type="ECO:0000256" key="13">
    <source>
        <dbReference type="PROSITE-ProRule" id="PRU01360"/>
    </source>
</evidence>
<dbReference type="PROSITE" id="PS52016">
    <property type="entry name" value="TONB_DEPENDENT_REC_3"/>
    <property type="match status" value="1"/>
</dbReference>
<dbReference type="GO" id="GO:0015344">
    <property type="term" value="F:siderophore uptake transmembrane transporter activity"/>
    <property type="evidence" value="ECO:0007669"/>
    <property type="project" value="TreeGrafter"/>
</dbReference>
<dbReference type="NCBIfam" id="TIGR01783">
    <property type="entry name" value="TonB-siderophor"/>
    <property type="match status" value="1"/>
</dbReference>
<evidence type="ECO:0000256" key="10">
    <source>
        <dbReference type="ARBA" id="ARBA00023077"/>
    </source>
</evidence>
<dbReference type="Pfam" id="PF07715">
    <property type="entry name" value="Plug"/>
    <property type="match status" value="1"/>
</dbReference>
<proteinExistence type="inferred from homology"/>
<evidence type="ECO:0000256" key="6">
    <source>
        <dbReference type="ARBA" id="ARBA00022692"/>
    </source>
</evidence>
<accession>A0A8K1ZYW4</accession>
<feature type="domain" description="AMIN" evidence="17">
    <location>
        <begin position="74"/>
        <end position="164"/>
    </location>
</feature>
<comment type="similarity">
    <text evidence="2 13 14">Belongs to the TonB-dependent receptor family.</text>
</comment>
<evidence type="ECO:0000313" key="18">
    <source>
        <dbReference type="EMBL" id="NCJ07709.1"/>
    </source>
</evidence>
<keyword evidence="5" id="KW-0410">Iron transport</keyword>
<dbReference type="InterPro" id="IPR012910">
    <property type="entry name" value="Plug_dom"/>
</dbReference>
<dbReference type="AlphaFoldDB" id="A0A8K1ZYW4"/>
<keyword evidence="3 13" id="KW-0813">Transport</keyword>
<evidence type="ECO:0000256" key="9">
    <source>
        <dbReference type="ARBA" id="ARBA00023065"/>
    </source>
</evidence>
<keyword evidence="7" id="KW-0732">Signal</keyword>
<dbReference type="Gene3D" id="2.170.130.10">
    <property type="entry name" value="TonB-dependent receptor, plug domain"/>
    <property type="match status" value="1"/>
</dbReference>
<dbReference type="Pfam" id="PF00593">
    <property type="entry name" value="TonB_dep_Rec_b-barrel"/>
    <property type="match status" value="1"/>
</dbReference>
<dbReference type="InterPro" id="IPR000531">
    <property type="entry name" value="Beta-barrel_TonB"/>
</dbReference>
<dbReference type="InterPro" id="IPR021731">
    <property type="entry name" value="AMIN_dom"/>
</dbReference>
<evidence type="ECO:0000256" key="3">
    <source>
        <dbReference type="ARBA" id="ARBA00022448"/>
    </source>
</evidence>
<evidence type="ECO:0000259" key="16">
    <source>
        <dbReference type="Pfam" id="PF07715"/>
    </source>
</evidence>
<evidence type="ECO:0000256" key="14">
    <source>
        <dbReference type="RuleBase" id="RU003357"/>
    </source>
</evidence>
<dbReference type="FunFam" id="2.40.170.20:FF:000005">
    <property type="entry name" value="TonB-dependent siderophore receptor"/>
    <property type="match status" value="1"/>
</dbReference>
<comment type="subcellular location">
    <subcellularLocation>
        <location evidence="1 13">Cell outer membrane</location>
        <topology evidence="1 13">Multi-pass membrane protein</topology>
    </subcellularLocation>
</comment>
<evidence type="ECO:0000256" key="12">
    <source>
        <dbReference type="ARBA" id="ARBA00023237"/>
    </source>
</evidence>
<evidence type="ECO:0000256" key="5">
    <source>
        <dbReference type="ARBA" id="ARBA00022496"/>
    </source>
</evidence>
<dbReference type="Gene3D" id="2.40.170.20">
    <property type="entry name" value="TonB-dependent receptor, beta-barrel domain"/>
    <property type="match status" value="1"/>
</dbReference>
<dbReference type="SUPFAM" id="SSF56935">
    <property type="entry name" value="Porins"/>
    <property type="match status" value="1"/>
</dbReference>
<dbReference type="Pfam" id="PF11741">
    <property type="entry name" value="AMIN"/>
    <property type="match status" value="1"/>
</dbReference>
<evidence type="ECO:0000256" key="11">
    <source>
        <dbReference type="ARBA" id="ARBA00023136"/>
    </source>
</evidence>
<dbReference type="InterPro" id="IPR010105">
    <property type="entry name" value="TonB_sidphr_rcpt"/>
</dbReference>
<evidence type="ECO:0000313" key="19">
    <source>
        <dbReference type="Proteomes" id="UP000607397"/>
    </source>
</evidence>
<reference evidence="18" key="1">
    <citation type="submission" date="2019-12" db="EMBL/GenBank/DDBJ databases">
        <title>High-Quality draft genome sequences of three cyanobacteria isolated from the limestone walls of the Old Cathedral of Coimbra.</title>
        <authorList>
            <person name="Tiago I."/>
            <person name="Soares F."/>
            <person name="Portugal A."/>
        </authorList>
    </citation>
    <scope>NUCLEOTIDE SEQUENCE [LARGE SCALE GENOMIC DNA]</scope>
    <source>
        <strain evidence="18">C</strain>
    </source>
</reference>
<feature type="domain" description="TonB-dependent receptor plug" evidence="16">
    <location>
        <begin position="206"/>
        <end position="307"/>
    </location>
</feature>